<accession>A0ABQ8K1N4</accession>
<dbReference type="Proteomes" id="UP000814176">
    <property type="component" value="Unassembled WGS sequence"/>
</dbReference>
<evidence type="ECO:0000259" key="1">
    <source>
        <dbReference type="SMART" id="SM00256"/>
    </source>
</evidence>
<feature type="domain" description="F-box" evidence="1">
    <location>
        <begin position="11"/>
        <end position="52"/>
    </location>
</feature>
<dbReference type="Pfam" id="PF12937">
    <property type="entry name" value="F-box-like"/>
    <property type="match status" value="1"/>
</dbReference>
<dbReference type="InterPro" id="IPR001810">
    <property type="entry name" value="F-box_dom"/>
</dbReference>
<evidence type="ECO:0000313" key="2">
    <source>
        <dbReference type="EMBL" id="KAH9830579.1"/>
    </source>
</evidence>
<dbReference type="SUPFAM" id="SSF81383">
    <property type="entry name" value="F-box domain"/>
    <property type="match status" value="1"/>
</dbReference>
<dbReference type="SUPFAM" id="SSF52047">
    <property type="entry name" value="RNI-like"/>
    <property type="match status" value="1"/>
</dbReference>
<name>A0ABQ8K1N4_9APHY</name>
<dbReference type="Gene3D" id="3.80.10.10">
    <property type="entry name" value="Ribonuclease Inhibitor"/>
    <property type="match status" value="1"/>
</dbReference>
<keyword evidence="3" id="KW-1185">Reference proteome</keyword>
<evidence type="ECO:0000313" key="3">
    <source>
        <dbReference type="Proteomes" id="UP000814176"/>
    </source>
</evidence>
<dbReference type="GeneID" id="71998789"/>
<comment type="caution">
    <text evidence="2">The sequence shown here is derived from an EMBL/GenBank/DDBJ whole genome shotgun (WGS) entry which is preliminary data.</text>
</comment>
<gene>
    <name evidence="2" type="ORF">C8Q71DRAFT_359117</name>
</gene>
<dbReference type="EMBL" id="JADCUA010000030">
    <property type="protein sequence ID" value="KAH9830579.1"/>
    <property type="molecule type" value="Genomic_DNA"/>
</dbReference>
<dbReference type="RefSeq" id="XP_047773874.1">
    <property type="nucleotide sequence ID" value="XM_047918057.1"/>
</dbReference>
<organism evidence="2 3">
    <name type="scientific">Rhodofomes roseus</name>
    <dbReference type="NCBI Taxonomy" id="34475"/>
    <lineage>
        <taxon>Eukaryota</taxon>
        <taxon>Fungi</taxon>
        <taxon>Dikarya</taxon>
        <taxon>Basidiomycota</taxon>
        <taxon>Agaricomycotina</taxon>
        <taxon>Agaricomycetes</taxon>
        <taxon>Polyporales</taxon>
        <taxon>Rhodofomes</taxon>
    </lineage>
</organism>
<protein>
    <recommendedName>
        <fullName evidence="1">F-box domain-containing protein</fullName>
    </recommendedName>
</protein>
<proteinExistence type="predicted"/>
<dbReference type="SMART" id="SM00256">
    <property type="entry name" value="FBOX"/>
    <property type="match status" value="1"/>
</dbReference>
<sequence length="423" mass="47992">MSRARRDCPPMPPEVWHHIESYLLAMKDLCTCRLVSRALNGFATDKAFREISIRVIADDLASLNTTNQRHFARTSGILDHILSNAFFASLIKHLDVYTVGDWGSHMNQVARAIHVLPSMESLTWGGARSTRLDRIIDGLDTCLPPRHMQSVPTVLPSLHYLRMLYFCPTEVPLARLPNLLHLEISLIHSSSLANLTAAVRRVPQLQSLSLLRIEHNIEDVISELISAISHLPNLTALVMSNFTHSERLTASACAQLCAALRGRARLRRLFCEFRVQEDERAAYLDMLSTLENLEIVNLHTNGELTARELTALQRYLPKRLAVLWLTYSATEPLSPETLVTFWRHFSNVTFLSLTIYSGPQAALAVDEVIRDASRSLRFLGHCGEFYDVRFPEGRPVASVAWDHGGIKETGCERWDWTMRYLYH</sequence>
<reference evidence="2 3" key="1">
    <citation type="journal article" date="2021" name="Environ. Microbiol.">
        <title>Gene family expansions and transcriptome signatures uncover fungal adaptations to wood decay.</title>
        <authorList>
            <person name="Hage H."/>
            <person name="Miyauchi S."/>
            <person name="Viragh M."/>
            <person name="Drula E."/>
            <person name="Min B."/>
            <person name="Chaduli D."/>
            <person name="Navarro D."/>
            <person name="Favel A."/>
            <person name="Norest M."/>
            <person name="Lesage-Meessen L."/>
            <person name="Balint B."/>
            <person name="Merenyi Z."/>
            <person name="de Eugenio L."/>
            <person name="Morin E."/>
            <person name="Martinez A.T."/>
            <person name="Baldrian P."/>
            <person name="Stursova M."/>
            <person name="Martinez M.J."/>
            <person name="Novotny C."/>
            <person name="Magnuson J.K."/>
            <person name="Spatafora J.W."/>
            <person name="Maurice S."/>
            <person name="Pangilinan J."/>
            <person name="Andreopoulos W."/>
            <person name="LaButti K."/>
            <person name="Hundley H."/>
            <person name="Na H."/>
            <person name="Kuo A."/>
            <person name="Barry K."/>
            <person name="Lipzen A."/>
            <person name="Henrissat B."/>
            <person name="Riley R."/>
            <person name="Ahrendt S."/>
            <person name="Nagy L.G."/>
            <person name="Grigoriev I.V."/>
            <person name="Martin F."/>
            <person name="Rosso M.N."/>
        </authorList>
    </citation>
    <scope>NUCLEOTIDE SEQUENCE [LARGE SCALE GENOMIC DNA]</scope>
    <source>
        <strain evidence="2 3">CIRM-BRFM 1785</strain>
    </source>
</reference>
<dbReference type="InterPro" id="IPR036047">
    <property type="entry name" value="F-box-like_dom_sf"/>
</dbReference>
<dbReference type="InterPro" id="IPR032675">
    <property type="entry name" value="LRR_dom_sf"/>
</dbReference>